<dbReference type="InterPro" id="IPR009216">
    <property type="entry name" value="Virulence_factor_SrfB"/>
</dbReference>
<accession>A0A4U9HXM3</accession>
<dbReference type="AlphaFoldDB" id="A0A4U9HXM3"/>
<organism evidence="1 2">
    <name type="scientific">Leclercia adecarboxylata</name>
    <dbReference type="NCBI Taxonomy" id="83655"/>
    <lineage>
        <taxon>Bacteria</taxon>
        <taxon>Pseudomonadati</taxon>
        <taxon>Pseudomonadota</taxon>
        <taxon>Gammaproteobacteria</taxon>
        <taxon>Enterobacterales</taxon>
        <taxon>Enterobacteriaceae</taxon>
        <taxon>Leclercia</taxon>
    </lineage>
</organism>
<sequence length="52" mass="5971">MLAELTDFKKQVKIIRDSGIQFLDFAFTLPTRKEYGDFLRQNGDGPILRPGL</sequence>
<reference evidence="1 2" key="1">
    <citation type="submission" date="2019-05" db="EMBL/GenBank/DDBJ databases">
        <authorList>
            <consortium name="Pathogen Informatics"/>
        </authorList>
    </citation>
    <scope>NUCLEOTIDE SEQUENCE [LARGE SCALE GENOMIC DNA]</scope>
    <source>
        <strain evidence="1 2">NCTC13032</strain>
    </source>
</reference>
<protein>
    <submittedName>
        <fullName evidence="1">Uncharacterized protein conserved in bacteria, putative virulence factor</fullName>
    </submittedName>
</protein>
<evidence type="ECO:0000313" key="2">
    <source>
        <dbReference type="Proteomes" id="UP000310719"/>
    </source>
</evidence>
<proteinExistence type="predicted"/>
<evidence type="ECO:0000313" key="1">
    <source>
        <dbReference type="EMBL" id="VTP69498.1"/>
    </source>
</evidence>
<dbReference type="Proteomes" id="UP000310719">
    <property type="component" value="Chromosome"/>
</dbReference>
<dbReference type="Pfam" id="PF07520">
    <property type="entry name" value="SrfB"/>
    <property type="match status" value="1"/>
</dbReference>
<gene>
    <name evidence="1" type="ORF">NCTC13032_04402</name>
</gene>
<name>A0A4U9HXM3_9ENTR</name>
<dbReference type="EMBL" id="LR590464">
    <property type="protein sequence ID" value="VTP69498.1"/>
    <property type="molecule type" value="Genomic_DNA"/>
</dbReference>